<dbReference type="Pfam" id="PF00498">
    <property type="entry name" value="FHA"/>
    <property type="match status" value="1"/>
</dbReference>
<feature type="compositionally biased region" description="Basic residues" evidence="7">
    <location>
        <begin position="596"/>
        <end position="606"/>
    </location>
</feature>
<dbReference type="SUPFAM" id="SSF46785">
    <property type="entry name" value="Winged helix' DNA-binding domain"/>
    <property type="match status" value="1"/>
</dbReference>
<feature type="region of interest" description="Disordered" evidence="7">
    <location>
        <begin position="258"/>
        <end position="289"/>
    </location>
</feature>
<sequence length="723" mass="78743">MNHDHANHIEGVLDHTMAISPVPNEKADSDEHPDKISAFYSLAFPNFTYYVQTIAVAIGRRSVRPGTPSSSDLPQVDVDLGPLKSVSRLHARIEYEESQEQFVLVVLGRNGAWVDGIWSGSGSRVPLGASTKRLRHEQRSKEQRDRTRKWIRCIYDLTLSSTALYFAICIASREQPGRMLDIVDIQIATRVFNFILPPPPAPEDSPSLSSPSSTTRHLSPSIDITSLSPDSSVQSPSVNAVDLPSAVKVEKAPPEVIKTVKPIPKANGKKRKKPGVDARPPPPEVMPPRPQFTYAQLCYRAITSLTGKATLQEICAWVSDNFDWYRYNEGSGWESSIRHNLSSNRAFKKMERCAGERGKGFFWSVDTRFEHLVKDQEGKGNGEGTKAKGKNAKLLEPPLKRSIKGDLSSPLPPRLGAPVLPMTTSVSPYNTTPLKSPPEQIQSNAVLSSVKFERDTLSLDSPAANLSHLKPEIPSTSSTQQQINSSITLSSRPSAEANANMSTIPSDIVIPIVIGFIPSTNPLETSSKAPSSLDLSSPPIALHHNTIILNPAIFSSLTPDQLKELEALGAKKAIEILQSYIVRFLKEKRKSEGSKSKGKKKNKGLKKKDGKEETVSGAEAGTTSEAGQSQQRPTSTDCAASTNANQAELTLASSSTVSAQLESSAAPDKALSPTSDMIQAVGPLRISTPTKEFLDPSSNEEIDIMGDFDEPISKRRKLDVRQV</sequence>
<dbReference type="PROSITE" id="PS50006">
    <property type="entry name" value="FHA_DOMAIN"/>
    <property type="match status" value="1"/>
</dbReference>
<evidence type="ECO:0000256" key="6">
    <source>
        <dbReference type="PROSITE-ProRule" id="PRU00089"/>
    </source>
</evidence>
<organism evidence="10 11">
    <name type="scientific">Phellinidium pouzarii</name>
    <dbReference type="NCBI Taxonomy" id="167371"/>
    <lineage>
        <taxon>Eukaryota</taxon>
        <taxon>Fungi</taxon>
        <taxon>Dikarya</taxon>
        <taxon>Basidiomycota</taxon>
        <taxon>Agaricomycotina</taxon>
        <taxon>Agaricomycetes</taxon>
        <taxon>Hymenochaetales</taxon>
        <taxon>Hymenochaetaceae</taxon>
        <taxon>Phellinidium</taxon>
    </lineage>
</organism>
<feature type="domain" description="FHA" evidence="8">
    <location>
        <begin position="56"/>
        <end position="119"/>
    </location>
</feature>
<dbReference type="PRINTS" id="PR00053">
    <property type="entry name" value="FORKHEAD"/>
</dbReference>
<evidence type="ECO:0000259" key="9">
    <source>
        <dbReference type="PROSITE" id="PS50039"/>
    </source>
</evidence>
<evidence type="ECO:0000256" key="3">
    <source>
        <dbReference type="ARBA" id="ARBA00023125"/>
    </source>
</evidence>
<evidence type="ECO:0008006" key="12">
    <source>
        <dbReference type="Google" id="ProtNLM"/>
    </source>
</evidence>
<protein>
    <recommendedName>
        <fullName evidence="12">Fork-head domain-containing protein</fullName>
    </recommendedName>
</protein>
<feature type="compositionally biased region" description="Low complexity" evidence="7">
    <location>
        <begin position="204"/>
        <end position="238"/>
    </location>
</feature>
<gene>
    <name evidence="10" type="ORF">EW145_g5022</name>
</gene>
<proteinExistence type="predicted"/>
<comment type="subcellular location">
    <subcellularLocation>
        <location evidence="1 6">Nucleus</location>
    </subcellularLocation>
</comment>
<dbReference type="Pfam" id="PF00250">
    <property type="entry name" value="Forkhead"/>
    <property type="match status" value="1"/>
</dbReference>
<feature type="domain" description="Fork-head" evidence="9">
    <location>
        <begin position="289"/>
        <end position="366"/>
    </location>
</feature>
<dbReference type="Gene3D" id="2.60.200.20">
    <property type="match status" value="1"/>
</dbReference>
<dbReference type="InterPro" id="IPR008984">
    <property type="entry name" value="SMAD_FHA_dom_sf"/>
</dbReference>
<name>A0A4S4L1F5_9AGAM</name>
<evidence type="ECO:0000256" key="1">
    <source>
        <dbReference type="ARBA" id="ARBA00004123"/>
    </source>
</evidence>
<dbReference type="PANTHER" id="PTHR45881">
    <property type="entry name" value="CHECKPOINT SUPPRESSOR 1-LIKE, ISOFORM A-RELATED"/>
    <property type="match status" value="1"/>
</dbReference>
<dbReference type="InterPro" id="IPR001766">
    <property type="entry name" value="Fork_head_dom"/>
</dbReference>
<comment type="caution">
    <text evidence="10">The sequence shown here is derived from an EMBL/GenBank/DDBJ whole genome shotgun (WGS) entry which is preliminary data.</text>
</comment>
<feature type="region of interest" description="Disordered" evidence="7">
    <location>
        <begin position="199"/>
        <end position="238"/>
    </location>
</feature>
<dbReference type="SMART" id="SM00339">
    <property type="entry name" value="FH"/>
    <property type="match status" value="1"/>
</dbReference>
<keyword evidence="5 6" id="KW-0539">Nucleus</keyword>
<keyword evidence="2" id="KW-0805">Transcription regulation</keyword>
<evidence type="ECO:0000313" key="11">
    <source>
        <dbReference type="Proteomes" id="UP000308199"/>
    </source>
</evidence>
<dbReference type="CDD" id="cd22701">
    <property type="entry name" value="FHA_FKH1-like"/>
    <property type="match status" value="1"/>
</dbReference>
<evidence type="ECO:0000256" key="4">
    <source>
        <dbReference type="ARBA" id="ARBA00023163"/>
    </source>
</evidence>
<evidence type="ECO:0000256" key="7">
    <source>
        <dbReference type="SAM" id="MobiDB-lite"/>
    </source>
</evidence>
<dbReference type="GO" id="GO:0005634">
    <property type="term" value="C:nucleus"/>
    <property type="evidence" value="ECO:0007669"/>
    <property type="project" value="UniProtKB-SubCell"/>
</dbReference>
<dbReference type="PANTHER" id="PTHR45881:SF1">
    <property type="entry name" value="FORK HEAD PROTEIN HOMOLOG 2"/>
    <property type="match status" value="1"/>
</dbReference>
<dbReference type="InterPro" id="IPR000253">
    <property type="entry name" value="FHA_dom"/>
</dbReference>
<keyword evidence="4" id="KW-0804">Transcription</keyword>
<keyword evidence="3 6" id="KW-0238">DNA-binding</keyword>
<reference evidence="10 11" key="1">
    <citation type="submission" date="2019-02" db="EMBL/GenBank/DDBJ databases">
        <title>Genome sequencing of the rare red list fungi Phellinidium pouzarii.</title>
        <authorList>
            <person name="Buettner E."/>
            <person name="Kellner H."/>
        </authorList>
    </citation>
    <scope>NUCLEOTIDE SEQUENCE [LARGE SCALE GENOMIC DNA]</scope>
    <source>
        <strain evidence="10 11">DSM 108285</strain>
    </source>
</reference>
<dbReference type="EMBL" id="SGPK01000285">
    <property type="protein sequence ID" value="THH05119.1"/>
    <property type="molecule type" value="Genomic_DNA"/>
</dbReference>
<evidence type="ECO:0000313" key="10">
    <source>
        <dbReference type="EMBL" id="THH05119.1"/>
    </source>
</evidence>
<feature type="compositionally biased region" description="Polar residues" evidence="7">
    <location>
        <begin position="621"/>
        <end position="640"/>
    </location>
</feature>
<dbReference type="InterPro" id="IPR036390">
    <property type="entry name" value="WH_DNA-bd_sf"/>
</dbReference>
<evidence type="ECO:0000256" key="2">
    <source>
        <dbReference type="ARBA" id="ARBA00023015"/>
    </source>
</evidence>
<dbReference type="Proteomes" id="UP000308199">
    <property type="component" value="Unassembled WGS sequence"/>
</dbReference>
<dbReference type="SMART" id="SM00240">
    <property type="entry name" value="FHA"/>
    <property type="match status" value="1"/>
</dbReference>
<dbReference type="AlphaFoldDB" id="A0A4S4L1F5"/>
<feature type="DNA-binding region" description="Fork-head" evidence="6">
    <location>
        <begin position="289"/>
        <end position="366"/>
    </location>
</feature>
<feature type="region of interest" description="Disordered" evidence="7">
    <location>
        <begin position="591"/>
        <end position="640"/>
    </location>
</feature>
<accession>A0A4S4L1F5</accession>
<evidence type="ECO:0000259" key="8">
    <source>
        <dbReference type="PROSITE" id="PS50006"/>
    </source>
</evidence>
<dbReference type="CDD" id="cd00059">
    <property type="entry name" value="FH_FOX"/>
    <property type="match status" value="1"/>
</dbReference>
<evidence type="ECO:0000256" key="5">
    <source>
        <dbReference type="ARBA" id="ARBA00023242"/>
    </source>
</evidence>
<dbReference type="GO" id="GO:0000978">
    <property type="term" value="F:RNA polymerase II cis-regulatory region sequence-specific DNA binding"/>
    <property type="evidence" value="ECO:0007669"/>
    <property type="project" value="TreeGrafter"/>
</dbReference>
<dbReference type="PROSITE" id="PS50039">
    <property type="entry name" value="FORK_HEAD_3"/>
    <property type="match status" value="1"/>
</dbReference>
<dbReference type="SUPFAM" id="SSF49879">
    <property type="entry name" value="SMAD/FHA domain"/>
    <property type="match status" value="1"/>
</dbReference>
<dbReference type="OrthoDB" id="5954824at2759"/>
<keyword evidence="11" id="KW-1185">Reference proteome</keyword>
<dbReference type="Gene3D" id="1.10.10.10">
    <property type="entry name" value="Winged helix-like DNA-binding domain superfamily/Winged helix DNA-binding domain"/>
    <property type="match status" value="1"/>
</dbReference>
<feature type="compositionally biased region" description="Pro residues" evidence="7">
    <location>
        <begin position="279"/>
        <end position="289"/>
    </location>
</feature>
<dbReference type="GO" id="GO:0000981">
    <property type="term" value="F:DNA-binding transcription factor activity, RNA polymerase II-specific"/>
    <property type="evidence" value="ECO:0007669"/>
    <property type="project" value="TreeGrafter"/>
</dbReference>
<dbReference type="InterPro" id="IPR036388">
    <property type="entry name" value="WH-like_DNA-bd_sf"/>
</dbReference>